<dbReference type="RefSeq" id="WP_005476462.1">
    <property type="nucleotide sequence ID" value="NZ_KB405059.1"/>
</dbReference>
<dbReference type="GO" id="GO:0005829">
    <property type="term" value="C:cytosol"/>
    <property type="evidence" value="ECO:0007669"/>
    <property type="project" value="TreeGrafter"/>
</dbReference>
<dbReference type="GeneID" id="96264856"/>
<evidence type="ECO:0000313" key="7">
    <source>
        <dbReference type="Proteomes" id="UP000030760"/>
    </source>
</evidence>
<dbReference type="InterPro" id="IPR000595">
    <property type="entry name" value="cNMP-bd_dom"/>
</dbReference>
<evidence type="ECO:0008006" key="8">
    <source>
        <dbReference type="Google" id="ProtNLM"/>
    </source>
</evidence>
<keyword evidence="3" id="KW-0804">Transcription</keyword>
<feature type="domain" description="HTH crp-type" evidence="5">
    <location>
        <begin position="142"/>
        <end position="216"/>
    </location>
</feature>
<gene>
    <name evidence="6" type="ORF">SBD_1720</name>
</gene>
<dbReference type="SMART" id="SM00100">
    <property type="entry name" value="cNMP"/>
    <property type="match status" value="1"/>
</dbReference>
<dbReference type="CDD" id="cd00038">
    <property type="entry name" value="CAP_ED"/>
    <property type="match status" value="1"/>
</dbReference>
<dbReference type="SUPFAM" id="SSF46785">
    <property type="entry name" value="Winged helix' DNA-binding domain"/>
    <property type="match status" value="1"/>
</dbReference>
<accession>M3FXB6</accession>
<evidence type="ECO:0000259" key="4">
    <source>
        <dbReference type="PROSITE" id="PS50042"/>
    </source>
</evidence>
<keyword evidence="1" id="KW-0805">Transcription regulation</keyword>
<name>M3FXB6_9ACTN</name>
<evidence type="ECO:0000259" key="5">
    <source>
        <dbReference type="PROSITE" id="PS51063"/>
    </source>
</evidence>
<dbReference type="SMART" id="SM00419">
    <property type="entry name" value="HTH_CRP"/>
    <property type="match status" value="1"/>
</dbReference>
<dbReference type="InterPro" id="IPR036388">
    <property type="entry name" value="WH-like_DNA-bd_sf"/>
</dbReference>
<dbReference type="InterPro" id="IPR036390">
    <property type="entry name" value="WH_DNA-bd_sf"/>
</dbReference>
<dbReference type="Gene3D" id="1.10.10.10">
    <property type="entry name" value="Winged helix-like DNA-binding domain superfamily/Winged helix DNA-binding domain"/>
    <property type="match status" value="1"/>
</dbReference>
<dbReference type="Pfam" id="PF00027">
    <property type="entry name" value="cNMP_binding"/>
    <property type="match status" value="1"/>
</dbReference>
<protein>
    <recommendedName>
        <fullName evidence="8">Crp/Fnr family transcriptional regulator</fullName>
    </recommendedName>
</protein>
<evidence type="ECO:0000256" key="3">
    <source>
        <dbReference type="ARBA" id="ARBA00023163"/>
    </source>
</evidence>
<sequence>MEHKTFLSTLDPHEREAVQQAGRVQKEPLRPGDQLFRQNDTADRAALIITGRCRVLWQGERGRTTYLATRRDGDLVGEVALLDGGRRNATVRALTDTYVRWYSREAFEALLTNHSAILRKLLNSANSRLKESDHQQIAITSAPAQVRLARLLLRLAEAEGVSTDGDTEIRDVSRQDLGDWTGMGRDAASRGITRLQERGLIGTTRARRRIVITDLAGLRRHALASADD</sequence>
<reference evidence="7" key="1">
    <citation type="journal article" date="2013" name="Genome Announc.">
        <title>Draft Genome Sequence of Streptomyces bottropensis ATCC 25435, a Bottromycin-Producing Actinomycete.</title>
        <authorList>
            <person name="Zhang H."/>
            <person name="Zhou W."/>
            <person name="Zhuang Y."/>
            <person name="Liang X."/>
            <person name="Liu T."/>
        </authorList>
    </citation>
    <scope>NUCLEOTIDE SEQUENCE [LARGE SCALE GENOMIC DNA]</scope>
    <source>
        <strain evidence="7">ATCC 25435</strain>
    </source>
</reference>
<feature type="domain" description="Cyclic nucleotide-binding" evidence="4">
    <location>
        <begin position="6"/>
        <end position="128"/>
    </location>
</feature>
<keyword evidence="2" id="KW-0238">DNA-binding</keyword>
<dbReference type="Gene3D" id="2.60.120.10">
    <property type="entry name" value="Jelly Rolls"/>
    <property type="match status" value="1"/>
</dbReference>
<dbReference type="InterPro" id="IPR050397">
    <property type="entry name" value="Env_Response_Regulators"/>
</dbReference>
<dbReference type="InterPro" id="IPR014710">
    <property type="entry name" value="RmlC-like_jellyroll"/>
</dbReference>
<evidence type="ECO:0000256" key="2">
    <source>
        <dbReference type="ARBA" id="ARBA00023125"/>
    </source>
</evidence>
<dbReference type="PROSITE" id="PS50042">
    <property type="entry name" value="CNMP_BINDING_3"/>
    <property type="match status" value="1"/>
</dbReference>
<dbReference type="PROSITE" id="PS51063">
    <property type="entry name" value="HTH_CRP_2"/>
    <property type="match status" value="1"/>
</dbReference>
<dbReference type="InterPro" id="IPR012318">
    <property type="entry name" value="HTH_CRP"/>
</dbReference>
<evidence type="ECO:0000313" key="6">
    <source>
        <dbReference type="EMBL" id="EMF56889.1"/>
    </source>
</evidence>
<dbReference type="Proteomes" id="UP000030760">
    <property type="component" value="Unassembled WGS sequence"/>
</dbReference>
<dbReference type="GO" id="GO:0003677">
    <property type="term" value="F:DNA binding"/>
    <property type="evidence" value="ECO:0007669"/>
    <property type="project" value="UniProtKB-KW"/>
</dbReference>
<dbReference type="Pfam" id="PF13545">
    <property type="entry name" value="HTH_Crp_2"/>
    <property type="match status" value="1"/>
</dbReference>
<dbReference type="AlphaFoldDB" id="M3FXB6"/>
<organism evidence="6 7">
    <name type="scientific">Streptomyces bottropensis ATCC 25435</name>
    <dbReference type="NCBI Taxonomy" id="1054862"/>
    <lineage>
        <taxon>Bacteria</taxon>
        <taxon>Bacillati</taxon>
        <taxon>Actinomycetota</taxon>
        <taxon>Actinomycetes</taxon>
        <taxon>Kitasatosporales</taxon>
        <taxon>Streptomycetaceae</taxon>
        <taxon>Streptomyces</taxon>
    </lineage>
</organism>
<dbReference type="InterPro" id="IPR018490">
    <property type="entry name" value="cNMP-bd_dom_sf"/>
</dbReference>
<dbReference type="EMBL" id="KB405059">
    <property type="protein sequence ID" value="EMF56889.1"/>
    <property type="molecule type" value="Genomic_DNA"/>
</dbReference>
<dbReference type="SUPFAM" id="SSF51206">
    <property type="entry name" value="cAMP-binding domain-like"/>
    <property type="match status" value="1"/>
</dbReference>
<evidence type="ECO:0000256" key="1">
    <source>
        <dbReference type="ARBA" id="ARBA00023015"/>
    </source>
</evidence>
<dbReference type="PANTHER" id="PTHR24567:SF74">
    <property type="entry name" value="HTH-TYPE TRANSCRIPTIONAL REGULATOR ARCR"/>
    <property type="match status" value="1"/>
</dbReference>
<proteinExistence type="predicted"/>
<dbReference type="PANTHER" id="PTHR24567">
    <property type="entry name" value="CRP FAMILY TRANSCRIPTIONAL REGULATORY PROTEIN"/>
    <property type="match status" value="1"/>
</dbReference>
<dbReference type="GO" id="GO:0003700">
    <property type="term" value="F:DNA-binding transcription factor activity"/>
    <property type="evidence" value="ECO:0007669"/>
    <property type="project" value="TreeGrafter"/>
</dbReference>